<accession>A0A1I0X019</accession>
<dbReference type="STRING" id="237679.SAMN04488072_10457"/>
<evidence type="ECO:0008006" key="3">
    <source>
        <dbReference type="Google" id="ProtNLM"/>
    </source>
</evidence>
<dbReference type="RefSeq" id="WP_342028016.1">
    <property type="nucleotide sequence ID" value="NZ_FOJW01000004.1"/>
</dbReference>
<name>A0A1I0X019_9BACI</name>
<evidence type="ECO:0000313" key="1">
    <source>
        <dbReference type="EMBL" id="SFA94335.1"/>
    </source>
</evidence>
<dbReference type="EMBL" id="FOJW01000004">
    <property type="protein sequence ID" value="SFA94335.1"/>
    <property type="molecule type" value="Genomic_DNA"/>
</dbReference>
<dbReference type="Proteomes" id="UP000198642">
    <property type="component" value="Unassembled WGS sequence"/>
</dbReference>
<dbReference type="AlphaFoldDB" id="A0A1I0X019"/>
<dbReference type="Gene3D" id="3.40.50.150">
    <property type="entry name" value="Vaccinia Virus protein VP39"/>
    <property type="match status" value="1"/>
</dbReference>
<gene>
    <name evidence="1" type="ORF">SAMN04488072_10457</name>
</gene>
<dbReference type="InterPro" id="IPR029063">
    <property type="entry name" value="SAM-dependent_MTases_sf"/>
</dbReference>
<keyword evidence="2" id="KW-1185">Reference proteome</keyword>
<reference evidence="1 2" key="1">
    <citation type="submission" date="2016-10" db="EMBL/GenBank/DDBJ databases">
        <authorList>
            <person name="de Groot N.N."/>
        </authorList>
    </citation>
    <scope>NUCLEOTIDE SEQUENCE [LARGE SCALE GENOMIC DNA]</scope>
    <source>
        <strain evidence="1 2">CGMCC 1.3702</strain>
    </source>
</reference>
<organism evidence="1 2">
    <name type="scientific">Lentibacillus halodurans</name>
    <dbReference type="NCBI Taxonomy" id="237679"/>
    <lineage>
        <taxon>Bacteria</taxon>
        <taxon>Bacillati</taxon>
        <taxon>Bacillota</taxon>
        <taxon>Bacilli</taxon>
        <taxon>Bacillales</taxon>
        <taxon>Bacillaceae</taxon>
        <taxon>Lentibacillus</taxon>
    </lineage>
</organism>
<dbReference type="SUPFAM" id="SSF53335">
    <property type="entry name" value="S-adenosyl-L-methionine-dependent methyltransferases"/>
    <property type="match status" value="1"/>
</dbReference>
<sequence>MIKDTGEHVIPENMKITNELLIEHVARYPFASEYVYGLVLDFASGTGYGTHILAKKGKGCVDKVVGIDLDWKAVNYARGNY</sequence>
<proteinExistence type="predicted"/>
<evidence type="ECO:0000313" key="2">
    <source>
        <dbReference type="Proteomes" id="UP000198642"/>
    </source>
</evidence>
<protein>
    <recommendedName>
        <fullName evidence="3">Methyltransferase domain-containing protein</fullName>
    </recommendedName>
</protein>